<accession>M2T682</accession>
<dbReference type="Gene3D" id="2.40.100.10">
    <property type="entry name" value="Cyclophilin-like"/>
    <property type="match status" value="1"/>
</dbReference>
<name>M2T682_9SPHN</name>
<dbReference type="OrthoDB" id="9807797at2"/>
<protein>
    <submittedName>
        <fullName evidence="3">Peptidyl-prolyl cis-trans isomerase</fullName>
    </submittedName>
</protein>
<feature type="chain" id="PRO_5004026471" evidence="1">
    <location>
        <begin position="19"/>
        <end position="301"/>
    </location>
</feature>
<organism evidence="3 4">
    <name type="scientific">Pacificimonas flava</name>
    <dbReference type="NCBI Taxonomy" id="1234595"/>
    <lineage>
        <taxon>Bacteria</taxon>
        <taxon>Pseudomonadati</taxon>
        <taxon>Pseudomonadota</taxon>
        <taxon>Alphaproteobacteria</taxon>
        <taxon>Sphingomonadales</taxon>
        <taxon>Sphingosinicellaceae</taxon>
        <taxon>Pacificimonas</taxon>
    </lineage>
</organism>
<evidence type="ECO:0000259" key="2">
    <source>
        <dbReference type="Pfam" id="PF00160"/>
    </source>
</evidence>
<dbReference type="SUPFAM" id="SSF50891">
    <property type="entry name" value="Cyclophilin-like"/>
    <property type="match status" value="1"/>
</dbReference>
<evidence type="ECO:0000256" key="1">
    <source>
        <dbReference type="SAM" id="SignalP"/>
    </source>
</evidence>
<dbReference type="InterPro" id="IPR002130">
    <property type="entry name" value="Cyclophilin-type_PPIase_dom"/>
</dbReference>
<dbReference type="PATRIC" id="fig|1234595.3.peg.2666"/>
<dbReference type="InterPro" id="IPR029000">
    <property type="entry name" value="Cyclophilin-like_dom_sf"/>
</dbReference>
<dbReference type="RefSeq" id="WP_008603629.1">
    <property type="nucleotide sequence ID" value="NZ_AMRV01000011.1"/>
</dbReference>
<proteinExistence type="predicted"/>
<comment type="caution">
    <text evidence="3">The sequence shown here is derived from an EMBL/GenBank/DDBJ whole genome shotgun (WGS) entry which is preliminary data.</text>
</comment>
<feature type="domain" description="PPIase cyclophilin-type" evidence="2">
    <location>
        <begin position="59"/>
        <end position="220"/>
    </location>
</feature>
<keyword evidence="1" id="KW-0732">Signal</keyword>
<dbReference type="GO" id="GO:0003755">
    <property type="term" value="F:peptidyl-prolyl cis-trans isomerase activity"/>
    <property type="evidence" value="ECO:0007669"/>
    <property type="project" value="InterPro"/>
</dbReference>
<dbReference type="Pfam" id="PF00160">
    <property type="entry name" value="Pro_isomerase"/>
    <property type="match status" value="1"/>
</dbReference>
<dbReference type="Proteomes" id="UP000011717">
    <property type="component" value="Unassembled WGS sequence"/>
</dbReference>
<evidence type="ECO:0000313" key="3">
    <source>
        <dbReference type="EMBL" id="EMD82009.1"/>
    </source>
</evidence>
<gene>
    <name evidence="3" type="ORF">C725_2665</name>
</gene>
<dbReference type="AlphaFoldDB" id="M2T682"/>
<evidence type="ECO:0000313" key="4">
    <source>
        <dbReference type="Proteomes" id="UP000011717"/>
    </source>
</evidence>
<keyword evidence="4" id="KW-1185">Reference proteome</keyword>
<sequence>MPIISPALLLLAAAQAPAADTGIPPGTAAVLDDPDTRWIQPDPEWTLYMDMAGMDEIEGGRVVIRLSKGIGRQNSENIKRLVRAGHFANGSIDRVQENYVVQWSGAANAPRGAAEGAVPGEFEAPRGEAGMLSPIPFSDAYAPQVGFLNGFPAAQDGNRTWLAHCYGALGVGRGDDPDGADGSELYVVIGQAPRHLDRNITLAGQVLSGMEYLTSLPRGTEALGFYREGAAKPRIANIRVAADVPATEREDIELMEMSGHTLAAWADARANRARDGWFNYSHGAIDLCNLPVPVRRSPREE</sequence>
<keyword evidence="3" id="KW-0413">Isomerase</keyword>
<feature type="signal peptide" evidence="1">
    <location>
        <begin position="1"/>
        <end position="18"/>
    </location>
</feature>
<dbReference type="EMBL" id="AMRV01000011">
    <property type="protein sequence ID" value="EMD82009.1"/>
    <property type="molecule type" value="Genomic_DNA"/>
</dbReference>
<reference evidence="3 4" key="1">
    <citation type="journal article" date="2013" name="Genome Announc.">
        <title>Draft Genome Sequence of Strain JLT2015T, Belonging to the Family Sphingomonadaceae of the Alphaproteobacteria.</title>
        <authorList>
            <person name="Tang K."/>
            <person name="Liu K."/>
            <person name="Li S."/>
            <person name="Jiao N."/>
        </authorList>
    </citation>
    <scope>NUCLEOTIDE SEQUENCE [LARGE SCALE GENOMIC DNA]</scope>
    <source>
        <strain evidence="3 4">JLT2015</strain>
    </source>
</reference>